<feature type="region of interest" description="Disordered" evidence="1">
    <location>
        <begin position="1"/>
        <end position="41"/>
    </location>
</feature>
<proteinExistence type="predicted"/>
<sequence length="77" mass="9237">MKQITSKLSLPNIIPQNHSKKLPKKRIKKRNDVNNSSLKKENDLLVNESSRPVLSHDRYVYWKGKQNFIWKFRKTNM</sequence>
<evidence type="ECO:0000313" key="3">
    <source>
        <dbReference type="Proteomes" id="UP000684084"/>
    </source>
</evidence>
<gene>
    <name evidence="2" type="ORF">CHRIB12_LOCUS15652</name>
</gene>
<dbReference type="Proteomes" id="UP000684084">
    <property type="component" value="Unassembled WGS sequence"/>
</dbReference>
<dbReference type="OrthoDB" id="10388476at2759"/>
<evidence type="ECO:0000256" key="1">
    <source>
        <dbReference type="SAM" id="MobiDB-lite"/>
    </source>
</evidence>
<accession>A0A915ZJL7</accession>
<protein>
    <submittedName>
        <fullName evidence="2">Uncharacterized protein</fullName>
    </submittedName>
</protein>
<organism evidence="2 3">
    <name type="scientific">Rhizophagus irregularis</name>
    <dbReference type="NCBI Taxonomy" id="588596"/>
    <lineage>
        <taxon>Eukaryota</taxon>
        <taxon>Fungi</taxon>
        <taxon>Fungi incertae sedis</taxon>
        <taxon>Mucoromycota</taxon>
        <taxon>Glomeromycotina</taxon>
        <taxon>Glomeromycetes</taxon>
        <taxon>Glomerales</taxon>
        <taxon>Glomeraceae</taxon>
        <taxon>Rhizophagus</taxon>
    </lineage>
</organism>
<comment type="caution">
    <text evidence="2">The sequence shown here is derived from an EMBL/GenBank/DDBJ whole genome shotgun (WGS) entry which is preliminary data.</text>
</comment>
<feature type="compositionally biased region" description="Polar residues" evidence="1">
    <location>
        <begin position="1"/>
        <end position="17"/>
    </location>
</feature>
<reference evidence="2" key="1">
    <citation type="submission" date="2020-05" db="EMBL/GenBank/DDBJ databases">
        <authorList>
            <person name="Rincon C."/>
            <person name="Sanders R I."/>
            <person name="Robbins C."/>
            <person name="Chaturvedi A."/>
        </authorList>
    </citation>
    <scope>NUCLEOTIDE SEQUENCE</scope>
    <source>
        <strain evidence="2">CHB12</strain>
    </source>
</reference>
<evidence type="ECO:0000313" key="2">
    <source>
        <dbReference type="EMBL" id="CAB5377267.1"/>
    </source>
</evidence>
<feature type="compositionally biased region" description="Basic residues" evidence="1">
    <location>
        <begin position="18"/>
        <end position="29"/>
    </location>
</feature>
<name>A0A915ZJL7_9GLOM</name>
<dbReference type="AlphaFoldDB" id="A0A915ZJL7"/>
<dbReference type="EMBL" id="CAGKOT010000037">
    <property type="protein sequence ID" value="CAB5377267.1"/>
    <property type="molecule type" value="Genomic_DNA"/>
</dbReference>